<dbReference type="InterPro" id="IPR007400">
    <property type="entry name" value="PrpF-like"/>
</dbReference>
<keyword evidence="4" id="KW-1185">Reference proteome</keyword>
<dbReference type="PANTHER" id="PTHR43709">
    <property type="entry name" value="ACONITATE ISOMERASE-RELATED"/>
    <property type="match status" value="1"/>
</dbReference>
<dbReference type="Gene3D" id="3.10.310.10">
    <property type="entry name" value="Diaminopimelate Epimerase, Chain A, domain 1"/>
    <property type="match status" value="2"/>
</dbReference>
<evidence type="ECO:0000313" key="3">
    <source>
        <dbReference type="EMBL" id="RAI43138.1"/>
    </source>
</evidence>
<proteinExistence type="inferred from homology"/>
<dbReference type="Proteomes" id="UP000249130">
    <property type="component" value="Unassembled WGS sequence"/>
</dbReference>
<dbReference type="OrthoDB" id="9779763at2"/>
<evidence type="ECO:0000313" key="4">
    <source>
        <dbReference type="Proteomes" id="UP000249130"/>
    </source>
</evidence>
<dbReference type="SUPFAM" id="SSF54506">
    <property type="entry name" value="Diaminopimelate epimerase-like"/>
    <property type="match status" value="2"/>
</dbReference>
<keyword evidence="2" id="KW-0413">Isomerase</keyword>
<dbReference type="EMBL" id="NPEX01000104">
    <property type="protein sequence ID" value="RAI43138.1"/>
    <property type="molecule type" value="Genomic_DNA"/>
</dbReference>
<accession>A0A327L681</accession>
<dbReference type="NCBIfam" id="NF033377">
    <property type="entry name" value="OMA_tautomer"/>
    <property type="match status" value="1"/>
</dbReference>
<dbReference type="AlphaFoldDB" id="A0A327L681"/>
<name>A0A327L681_9BRAD</name>
<organism evidence="3 4">
    <name type="scientific">Rhodoplanes roseus</name>
    <dbReference type="NCBI Taxonomy" id="29409"/>
    <lineage>
        <taxon>Bacteria</taxon>
        <taxon>Pseudomonadati</taxon>
        <taxon>Pseudomonadota</taxon>
        <taxon>Alphaproteobacteria</taxon>
        <taxon>Hyphomicrobiales</taxon>
        <taxon>Nitrobacteraceae</taxon>
        <taxon>Rhodoplanes</taxon>
    </lineage>
</organism>
<reference evidence="3 4" key="1">
    <citation type="submission" date="2017-07" db="EMBL/GenBank/DDBJ databases">
        <title>Draft Genome Sequences of Select Purple Nonsulfur Bacteria.</title>
        <authorList>
            <person name="Lasarre B."/>
            <person name="Mckinlay J.B."/>
        </authorList>
    </citation>
    <scope>NUCLEOTIDE SEQUENCE [LARGE SCALE GENOMIC DNA]</scope>
    <source>
        <strain evidence="3 4">DSM 5909</strain>
    </source>
</reference>
<dbReference type="InterPro" id="IPR047687">
    <property type="entry name" value="OMA_tautomer-like"/>
</dbReference>
<comment type="similarity">
    <text evidence="1">Belongs to the PrpF family.</text>
</comment>
<dbReference type="GO" id="GO:0016853">
    <property type="term" value="F:isomerase activity"/>
    <property type="evidence" value="ECO:0007669"/>
    <property type="project" value="UniProtKB-KW"/>
</dbReference>
<protein>
    <submittedName>
        <fullName evidence="3">4-oxalomesaconate tautomerase</fullName>
    </submittedName>
</protein>
<dbReference type="RefSeq" id="WP_111419997.1">
    <property type="nucleotide sequence ID" value="NZ_NPEX01000104.1"/>
</dbReference>
<comment type="caution">
    <text evidence="3">The sequence shown here is derived from an EMBL/GenBank/DDBJ whole genome shotgun (WGS) entry which is preliminary data.</text>
</comment>
<dbReference type="PANTHER" id="PTHR43709:SF3">
    <property type="entry name" value="ISOMERASE YBHH-RELATED"/>
    <property type="match status" value="1"/>
</dbReference>
<gene>
    <name evidence="3" type="ORF">CH341_15870</name>
</gene>
<dbReference type="Pfam" id="PF04303">
    <property type="entry name" value="PrpF"/>
    <property type="match status" value="1"/>
</dbReference>
<evidence type="ECO:0000256" key="1">
    <source>
        <dbReference type="ARBA" id="ARBA00007673"/>
    </source>
</evidence>
<sequence>MTRPAAGFVKIPCVLMRGGTSRGPYFLESDLPAEPEARDRVLIAAMGSPHTLQVDGIGGGHALTSKVAIVAPSQREGVDVEYLFAQVSVDRAFVDTSPNCGNMLSGVGPFAIESALVKAADGETTVRIYNRNTRGLIEAIVQTPGGTVVYDGTTAIDGVPGTAAPIKLAFLDAVGSKTRGLFPSGETAEIIDGVRVTLADYAMPMMLAAAADLGIAGDETPEVLDANAALLARIQALRVEAGRRMGLGDTSKLVIPKVGLLSAPRKGGTITSRYFVPDRCHKSHAVTGGLCVAVASRTPGTVAFDLAAAGEGGRGAVAIEHPSGRIDIDLAFAPDGTVTRAGVIRTARRIFEGNLLVPAGVLAA</sequence>
<evidence type="ECO:0000256" key="2">
    <source>
        <dbReference type="ARBA" id="ARBA00023235"/>
    </source>
</evidence>